<keyword evidence="2" id="KW-0472">Membrane</keyword>
<keyword evidence="2" id="KW-0812">Transmembrane</keyword>
<feature type="region of interest" description="Disordered" evidence="1">
    <location>
        <begin position="173"/>
        <end position="193"/>
    </location>
</feature>
<comment type="caution">
    <text evidence="3">The sequence shown here is derived from an EMBL/GenBank/DDBJ whole genome shotgun (WGS) entry which is preliminary data.</text>
</comment>
<gene>
    <name evidence="3" type="ORF">WKI68_30535</name>
</gene>
<protein>
    <recommendedName>
        <fullName evidence="5">Secreted protein</fullName>
    </recommendedName>
</protein>
<evidence type="ECO:0000256" key="1">
    <source>
        <dbReference type="SAM" id="MobiDB-lite"/>
    </source>
</evidence>
<evidence type="ECO:0008006" key="5">
    <source>
        <dbReference type="Google" id="ProtNLM"/>
    </source>
</evidence>
<organism evidence="3 4">
    <name type="scientific">Streptomyces caledonius</name>
    <dbReference type="NCBI Taxonomy" id="3134107"/>
    <lineage>
        <taxon>Bacteria</taxon>
        <taxon>Bacillati</taxon>
        <taxon>Actinomycetota</taxon>
        <taxon>Actinomycetes</taxon>
        <taxon>Kitasatosporales</taxon>
        <taxon>Streptomycetaceae</taxon>
        <taxon>Streptomyces</taxon>
    </lineage>
</organism>
<name>A0ABU8U9B0_9ACTN</name>
<keyword evidence="2" id="KW-1133">Transmembrane helix</keyword>
<evidence type="ECO:0000313" key="4">
    <source>
        <dbReference type="Proteomes" id="UP001382904"/>
    </source>
</evidence>
<dbReference type="Proteomes" id="UP001382904">
    <property type="component" value="Unassembled WGS sequence"/>
</dbReference>
<accession>A0ABU8U9B0</accession>
<sequence>MSGAVIIAGAVVALAAVLLAALGWGRGGRSLRRRFGPEYDRLVTRHNGDTRAADRDLGARMKQHGSVREQPLTAGAREQYAAQWTGIQQRFVDSPQESVTAADALIARLATDRGFPGGEPFEEQLAALSVHHASHVDGYRRIHRAVDGQESTEEMRRAVIEGRGLFDALVAEHPDDSRRHRPGRQHAKGSGPR</sequence>
<keyword evidence="4" id="KW-1185">Reference proteome</keyword>
<reference evidence="3 4" key="1">
    <citation type="submission" date="2024-03" db="EMBL/GenBank/DDBJ databases">
        <title>Novel Streptomyces species of biotechnological and ecological value are a feature of Machair soil.</title>
        <authorList>
            <person name="Prole J.R."/>
            <person name="Goodfellow M."/>
            <person name="Allenby N."/>
            <person name="Ward A.C."/>
        </authorList>
    </citation>
    <scope>NUCLEOTIDE SEQUENCE [LARGE SCALE GENOMIC DNA]</scope>
    <source>
        <strain evidence="3 4">MS1.HAVA.3</strain>
    </source>
</reference>
<proteinExistence type="predicted"/>
<evidence type="ECO:0000313" key="3">
    <source>
        <dbReference type="EMBL" id="MEJ8644476.1"/>
    </source>
</evidence>
<evidence type="ECO:0000256" key="2">
    <source>
        <dbReference type="SAM" id="Phobius"/>
    </source>
</evidence>
<feature type="transmembrane region" description="Helical" evidence="2">
    <location>
        <begin position="6"/>
        <end position="25"/>
    </location>
</feature>
<dbReference type="EMBL" id="JBBKAM010000002">
    <property type="protein sequence ID" value="MEJ8644476.1"/>
    <property type="molecule type" value="Genomic_DNA"/>
</dbReference>